<dbReference type="OrthoDB" id="244285at2"/>
<evidence type="ECO:0000259" key="1">
    <source>
        <dbReference type="Pfam" id="PF08267"/>
    </source>
</evidence>
<dbReference type="SUPFAM" id="SSF51726">
    <property type="entry name" value="UROD/MetE-like"/>
    <property type="match status" value="1"/>
</dbReference>
<sequence length="65" mass="7598">MLQATNLGYPPLSWQRGLKKTREQFWSARICEQDLLTRAVTLCKQHWLVQQQPGLQQIPSNDFSL</sequence>
<dbReference type="GO" id="GO:0003871">
    <property type="term" value="F:5-methyltetrahydropteroyltriglutamate-homocysteine S-methyltransferase activity"/>
    <property type="evidence" value="ECO:0007669"/>
    <property type="project" value="InterPro"/>
</dbReference>
<dbReference type="InterPro" id="IPR038071">
    <property type="entry name" value="UROD/MetE-like_sf"/>
</dbReference>
<accession>A0A4V0YZV1</accession>
<dbReference type="Gene3D" id="3.20.20.210">
    <property type="match status" value="1"/>
</dbReference>
<dbReference type="AlphaFoldDB" id="A0A4V0YZV1"/>
<proteinExistence type="predicted"/>
<feature type="domain" description="Cobalamin-independent methionine synthase MetE N-terminal" evidence="1">
    <location>
        <begin position="4"/>
        <end position="65"/>
    </location>
</feature>
<organism evidence="2 3">
    <name type="scientific">Ktedonosporobacter rubrisoli</name>
    <dbReference type="NCBI Taxonomy" id="2509675"/>
    <lineage>
        <taxon>Bacteria</taxon>
        <taxon>Bacillati</taxon>
        <taxon>Chloroflexota</taxon>
        <taxon>Ktedonobacteria</taxon>
        <taxon>Ktedonobacterales</taxon>
        <taxon>Ktedonosporobacteraceae</taxon>
        <taxon>Ktedonosporobacter</taxon>
    </lineage>
</organism>
<evidence type="ECO:0000313" key="3">
    <source>
        <dbReference type="Proteomes" id="UP000290365"/>
    </source>
</evidence>
<name>A0A4V0YZV1_KTERU</name>
<dbReference type="RefSeq" id="WP_129892063.1">
    <property type="nucleotide sequence ID" value="NZ_CP035758.1"/>
</dbReference>
<dbReference type="InterPro" id="IPR013215">
    <property type="entry name" value="Cbl-indep_Met_Synth_N"/>
</dbReference>
<dbReference type="Pfam" id="PF08267">
    <property type="entry name" value="Meth_synt_1"/>
    <property type="match status" value="1"/>
</dbReference>
<protein>
    <recommendedName>
        <fullName evidence="1">Cobalamin-independent methionine synthase MetE N-terminal domain-containing protein</fullName>
    </recommendedName>
</protein>
<dbReference type="EMBL" id="CP035758">
    <property type="protein sequence ID" value="QBD81001.1"/>
    <property type="molecule type" value="Genomic_DNA"/>
</dbReference>
<dbReference type="Proteomes" id="UP000290365">
    <property type="component" value="Chromosome"/>
</dbReference>
<reference evidence="2 3" key="1">
    <citation type="submission" date="2019-01" db="EMBL/GenBank/DDBJ databases">
        <title>Ktedonosporobacter rubrisoli SCAWS-G2.</title>
        <authorList>
            <person name="Huang Y."/>
            <person name="Yan B."/>
        </authorList>
    </citation>
    <scope>NUCLEOTIDE SEQUENCE [LARGE SCALE GENOMIC DNA]</scope>
    <source>
        <strain evidence="2 3">SCAWS-G2</strain>
    </source>
</reference>
<keyword evidence="3" id="KW-1185">Reference proteome</keyword>
<dbReference type="GO" id="GO:0008652">
    <property type="term" value="P:amino acid biosynthetic process"/>
    <property type="evidence" value="ECO:0007669"/>
    <property type="project" value="InterPro"/>
</dbReference>
<gene>
    <name evidence="2" type="ORF">EPA93_35545</name>
</gene>
<evidence type="ECO:0000313" key="2">
    <source>
        <dbReference type="EMBL" id="QBD81001.1"/>
    </source>
</evidence>
<dbReference type="GO" id="GO:0008270">
    <property type="term" value="F:zinc ion binding"/>
    <property type="evidence" value="ECO:0007669"/>
    <property type="project" value="InterPro"/>
</dbReference>
<dbReference type="KEGG" id="kbs:EPA93_35545"/>